<reference evidence="7 8" key="1">
    <citation type="submission" date="2017-01" db="EMBL/GenBank/DDBJ databases">
        <title>Draft genome sequence of Pseudomonas pachastrellae type strain CCUG 46540T from a deep sea.</title>
        <authorList>
            <person name="Gomila M."/>
            <person name="Mulet M."/>
            <person name="Lalucat J."/>
            <person name="Garcia-Valdes E."/>
        </authorList>
    </citation>
    <scope>NUCLEOTIDE SEQUENCE [LARGE SCALE GENOMIC DNA]</scope>
    <source>
        <strain evidence="7 8">CCUG 46540</strain>
    </source>
</reference>
<dbReference type="PANTHER" id="PTHR21716">
    <property type="entry name" value="TRANSMEMBRANE PROTEIN"/>
    <property type="match status" value="1"/>
</dbReference>
<feature type="transmembrane region" description="Helical" evidence="6">
    <location>
        <begin position="285"/>
        <end position="304"/>
    </location>
</feature>
<sequence>MPPVQMALYWLLALACLYTLYLAKTLLLPVAVAALFALLLSPLVGLFKRFHIPRTLSALLLLAAIGGPFTLMGMQLSEPAEKWFQRIPELSAQLTDELDEFSRKLSVSESPVTVTEPEKEEGFRFFGWFRDDEEPRAAPSPAPSPVGDSAVSDRVMQGGVELMVQMLGATPAVLAQFFTFLVLVLFMLIFGPTLYSTFIQVFPQIRDKQAATDLLEQVQHELSRYILTVSVINILLGVVTGCVLFFMGVEDALLWGVMVALLNFAPYVGPVIGMGVLCLAGVVQYGPVLAALLPALIYFCINLVEAQFVTPTVLGHNMRLHPLVLMLWLILWGWMWGVVGVLIAVPLLVCLKLAAARLRLFPHWVKLIESPI</sequence>
<keyword evidence="5 6" id="KW-0472">Membrane</keyword>
<feature type="transmembrane region" description="Helical" evidence="6">
    <location>
        <begin position="173"/>
        <end position="198"/>
    </location>
</feature>
<evidence type="ECO:0000256" key="1">
    <source>
        <dbReference type="ARBA" id="ARBA00004141"/>
    </source>
</evidence>
<keyword evidence="3 6" id="KW-0812">Transmembrane</keyword>
<comment type="subcellular location">
    <subcellularLocation>
        <location evidence="1">Membrane</location>
        <topology evidence="1">Multi-pass membrane protein</topology>
    </subcellularLocation>
</comment>
<evidence type="ECO:0000256" key="5">
    <source>
        <dbReference type="ARBA" id="ARBA00023136"/>
    </source>
</evidence>
<dbReference type="AlphaFoldDB" id="A0A1S8DF49"/>
<dbReference type="InterPro" id="IPR002549">
    <property type="entry name" value="AI-2E-like"/>
</dbReference>
<accession>A0A1S8DF49</accession>
<dbReference type="STRING" id="254161.SAMN05216256_10534"/>
<evidence type="ECO:0000256" key="3">
    <source>
        <dbReference type="ARBA" id="ARBA00022692"/>
    </source>
</evidence>
<evidence type="ECO:0000313" key="8">
    <source>
        <dbReference type="Proteomes" id="UP000242847"/>
    </source>
</evidence>
<dbReference type="Pfam" id="PF01594">
    <property type="entry name" value="AI-2E_transport"/>
    <property type="match status" value="1"/>
</dbReference>
<protein>
    <submittedName>
        <fullName evidence="7">AI-2E family transporter</fullName>
    </submittedName>
</protein>
<organism evidence="7 8">
    <name type="scientific">Halopseudomonas pachastrellae</name>
    <dbReference type="NCBI Taxonomy" id="254161"/>
    <lineage>
        <taxon>Bacteria</taxon>
        <taxon>Pseudomonadati</taxon>
        <taxon>Pseudomonadota</taxon>
        <taxon>Gammaproteobacteria</taxon>
        <taxon>Pseudomonadales</taxon>
        <taxon>Pseudomonadaceae</taxon>
        <taxon>Halopseudomonas</taxon>
    </lineage>
</organism>
<name>A0A1S8DF49_9GAMM</name>
<evidence type="ECO:0000256" key="4">
    <source>
        <dbReference type="ARBA" id="ARBA00022989"/>
    </source>
</evidence>
<feature type="transmembrane region" description="Helical" evidence="6">
    <location>
        <begin position="253"/>
        <end position="278"/>
    </location>
</feature>
<comment type="similarity">
    <text evidence="2">Belongs to the autoinducer-2 exporter (AI-2E) (TC 2.A.86) family.</text>
</comment>
<dbReference type="GO" id="GO:0016020">
    <property type="term" value="C:membrane"/>
    <property type="evidence" value="ECO:0007669"/>
    <property type="project" value="UniProtKB-SubCell"/>
</dbReference>
<dbReference type="PANTHER" id="PTHR21716:SF16">
    <property type="entry name" value="BLL1467 PROTEIN"/>
    <property type="match status" value="1"/>
</dbReference>
<dbReference type="Proteomes" id="UP000242847">
    <property type="component" value="Unassembled WGS sequence"/>
</dbReference>
<keyword evidence="8" id="KW-1185">Reference proteome</keyword>
<feature type="transmembrane region" description="Helical" evidence="6">
    <location>
        <begin position="29"/>
        <end position="47"/>
    </location>
</feature>
<feature type="transmembrane region" description="Helical" evidence="6">
    <location>
        <begin position="225"/>
        <end position="247"/>
    </location>
</feature>
<dbReference type="GO" id="GO:0055085">
    <property type="term" value="P:transmembrane transport"/>
    <property type="evidence" value="ECO:0007669"/>
    <property type="project" value="TreeGrafter"/>
</dbReference>
<proteinExistence type="inferred from homology"/>
<gene>
    <name evidence="7" type="ORF">BXT89_12065</name>
</gene>
<evidence type="ECO:0000256" key="2">
    <source>
        <dbReference type="ARBA" id="ARBA00009773"/>
    </source>
</evidence>
<dbReference type="EMBL" id="MUBC01000025">
    <property type="protein sequence ID" value="ONM43611.1"/>
    <property type="molecule type" value="Genomic_DNA"/>
</dbReference>
<feature type="transmembrane region" description="Helical" evidence="6">
    <location>
        <begin position="324"/>
        <end position="351"/>
    </location>
</feature>
<feature type="transmembrane region" description="Helical" evidence="6">
    <location>
        <begin position="7"/>
        <end position="23"/>
    </location>
</feature>
<keyword evidence="4 6" id="KW-1133">Transmembrane helix</keyword>
<comment type="caution">
    <text evidence="7">The sequence shown here is derived from an EMBL/GenBank/DDBJ whole genome shotgun (WGS) entry which is preliminary data.</text>
</comment>
<feature type="transmembrane region" description="Helical" evidence="6">
    <location>
        <begin position="59"/>
        <end position="76"/>
    </location>
</feature>
<evidence type="ECO:0000313" key="7">
    <source>
        <dbReference type="EMBL" id="ONM43611.1"/>
    </source>
</evidence>
<dbReference type="OrthoDB" id="9799225at2"/>
<evidence type="ECO:0000256" key="6">
    <source>
        <dbReference type="SAM" id="Phobius"/>
    </source>
</evidence>